<gene>
    <name evidence="3" type="ORF">DID87_01620</name>
</gene>
<evidence type="ECO:0000313" key="3">
    <source>
        <dbReference type="EMBL" id="TNK91069.1"/>
    </source>
</evidence>
<dbReference type="Pfam" id="PF17881">
    <property type="entry name" value="TseB"/>
    <property type="match status" value="1"/>
</dbReference>
<dbReference type="Proteomes" id="UP000313312">
    <property type="component" value="Unassembled WGS sequence"/>
</dbReference>
<dbReference type="RefSeq" id="WP_014081977.1">
    <property type="nucleotide sequence ID" value="NZ_CAUOSB010000001.1"/>
</dbReference>
<evidence type="ECO:0000259" key="2">
    <source>
        <dbReference type="Pfam" id="PF17881"/>
    </source>
</evidence>
<evidence type="ECO:0000313" key="4">
    <source>
        <dbReference type="Proteomes" id="UP000313312"/>
    </source>
</evidence>
<feature type="domain" description="PepSY" evidence="1">
    <location>
        <begin position="105"/>
        <end position="161"/>
    </location>
</feature>
<sequence length="165" mass="18799">MREKRLLRMRLLRYSKIIFALAIVIILSGLIAIHIAQRPFQKKQAITIDLVEKYAKFHDISNFSENNLGTTYYSVAGENKKNIPSFAVVTKNMKHIKIFKQSDGISEEKAKIIAKSNNNQKIINAGLVLVNNKPAWLISLKKYNGGYDYVTINFKNGKKIESLNV</sequence>
<accession>A0A5C4TLM0</accession>
<organism evidence="3 4">
    <name type="scientific">Fructilactobacillus sanfranciscensis</name>
    <name type="common">Lactobacillus sanfranciscensis</name>
    <dbReference type="NCBI Taxonomy" id="1625"/>
    <lineage>
        <taxon>Bacteria</taxon>
        <taxon>Bacillati</taxon>
        <taxon>Bacillota</taxon>
        <taxon>Bacilli</taxon>
        <taxon>Lactobacillales</taxon>
        <taxon>Lactobacillaceae</taxon>
        <taxon>Fructilactobacillus</taxon>
    </lineage>
</organism>
<dbReference type="SUPFAM" id="SSF54403">
    <property type="entry name" value="Cystatin/monellin"/>
    <property type="match status" value="2"/>
</dbReference>
<proteinExistence type="predicted"/>
<dbReference type="Pfam" id="PF03413">
    <property type="entry name" value="PepSY"/>
    <property type="match status" value="1"/>
</dbReference>
<protein>
    <recommendedName>
        <fullName evidence="5">DUF5590 domain-containing protein</fullName>
    </recommendedName>
</protein>
<dbReference type="Gene3D" id="3.10.450.40">
    <property type="match status" value="1"/>
</dbReference>
<name>A0A5C4TLM0_FRUSA</name>
<dbReference type="AlphaFoldDB" id="A0A5C4TLM0"/>
<reference evidence="3 4" key="1">
    <citation type="submission" date="2018-05" db="EMBL/GenBank/DDBJ databases">
        <title>Lactobacillus sanfranciscensis Ah4 draft denome sequence.</title>
        <authorList>
            <person name="Zhang G."/>
        </authorList>
    </citation>
    <scope>NUCLEOTIDE SEQUENCE [LARGE SCALE GENOMIC DNA]</scope>
    <source>
        <strain evidence="3 4">Ah4</strain>
    </source>
</reference>
<dbReference type="InterPro" id="IPR041401">
    <property type="entry name" value="TseB-like_dom"/>
</dbReference>
<dbReference type="EMBL" id="QFCR01000002">
    <property type="protein sequence ID" value="TNK91069.1"/>
    <property type="molecule type" value="Genomic_DNA"/>
</dbReference>
<evidence type="ECO:0000259" key="1">
    <source>
        <dbReference type="Pfam" id="PF03413"/>
    </source>
</evidence>
<comment type="caution">
    <text evidence="3">The sequence shown here is derived from an EMBL/GenBank/DDBJ whole genome shotgun (WGS) entry which is preliminary data.</text>
</comment>
<dbReference type="InterPro" id="IPR025711">
    <property type="entry name" value="PepSY"/>
</dbReference>
<dbReference type="InterPro" id="IPR046350">
    <property type="entry name" value="Cystatin_sf"/>
</dbReference>
<evidence type="ECO:0008006" key="5">
    <source>
        <dbReference type="Google" id="ProtNLM"/>
    </source>
</evidence>
<feature type="domain" description="Cell wall elongation regulator TseB-like" evidence="2">
    <location>
        <begin position="47"/>
        <end position="89"/>
    </location>
</feature>